<dbReference type="SUPFAM" id="SSF88723">
    <property type="entry name" value="PIN domain-like"/>
    <property type="match status" value="1"/>
</dbReference>
<accession>A0A1C6RPQ3</accession>
<dbReference type="GO" id="GO:0046872">
    <property type="term" value="F:metal ion binding"/>
    <property type="evidence" value="ECO:0007669"/>
    <property type="project" value="UniProtKB-KW"/>
</dbReference>
<dbReference type="SMART" id="SM00670">
    <property type="entry name" value="PINc"/>
    <property type="match status" value="1"/>
</dbReference>
<dbReference type="InterPro" id="IPR027417">
    <property type="entry name" value="P-loop_NTPase"/>
</dbReference>
<evidence type="ECO:0000256" key="1">
    <source>
        <dbReference type="ARBA" id="ARBA00022722"/>
    </source>
</evidence>
<evidence type="ECO:0000313" key="11">
    <source>
        <dbReference type="Proteomes" id="UP000199413"/>
    </source>
</evidence>
<feature type="domain" description="PIN" evidence="9">
    <location>
        <begin position="139"/>
        <end position="266"/>
    </location>
</feature>
<keyword evidence="1" id="KW-0540">Nuclease</keyword>
<evidence type="ECO:0000259" key="9">
    <source>
        <dbReference type="SMART" id="SM00670"/>
    </source>
</evidence>
<dbReference type="InterPro" id="IPR002716">
    <property type="entry name" value="PIN_dom"/>
</dbReference>
<sequence length="565" mass="61129">MAAQLGPVLDPALFDVTTLIADGYDDAPVDRYRVGTSRGASVPLASRHGTGFSRVSRTARTCDLAHGARIRPRVHRAPDEAEHGWPGAHPRSRPVTTRRTPAGTDQTPAATSTTRRTTRSRRTAAAASAGTKEPRPGGQAFVLDTSVLLSDPAAFHRFAEHEVVLPLVVISELEGKRHHPELGWFARQSLRMLDELRVKHGRLDRPLPANDLGGTLRVELNHTDDGVLPPGYRTDSNDARILSVALNLAAEGREVTLVSKDMPLRVKAAAVGLRADEYRHGQASDPTWTGMAELELGEEQIAQLYAGEKVDLDDAAGLPCHTGLVLHSPRGSALGRVLPDKTVRLVRGDREAFGVHGRSAEQRIALDLLLDESIGIVSLGGRAGTGKSALALCAGLEAVMERRRHRKVIVFRPLYAVGGQELGYLPGSESEKMSPWAQAVFDTLGSVVHENVLEEVTSRGLLEVLPLTHIRGRSLHDAFVIVDEAQSLERGVLLTVLSRIGQGSRVVLTHDVAQRDNLRVGRHDGVTAVIEALKGHHLFAHVTLSRSERSPIAAMVTDLLEDIPL</sequence>
<evidence type="ECO:0000256" key="6">
    <source>
        <dbReference type="ARBA" id="ARBA00022842"/>
    </source>
</evidence>
<protein>
    <submittedName>
        <fullName evidence="10">PhoH-like ATPase</fullName>
    </submittedName>
</protein>
<evidence type="ECO:0000256" key="5">
    <source>
        <dbReference type="ARBA" id="ARBA00022840"/>
    </source>
</evidence>
<dbReference type="Pfam" id="PF02562">
    <property type="entry name" value="PhoH"/>
    <property type="match status" value="1"/>
</dbReference>
<dbReference type="EMBL" id="FMHV01000002">
    <property type="protein sequence ID" value="SCL19099.1"/>
    <property type="molecule type" value="Genomic_DNA"/>
</dbReference>
<evidence type="ECO:0000256" key="2">
    <source>
        <dbReference type="ARBA" id="ARBA00022723"/>
    </source>
</evidence>
<dbReference type="CDD" id="cd09883">
    <property type="entry name" value="PIN_VapC_PhoHL-ATPase"/>
    <property type="match status" value="1"/>
</dbReference>
<dbReference type="GO" id="GO:0004518">
    <property type="term" value="F:nuclease activity"/>
    <property type="evidence" value="ECO:0007669"/>
    <property type="project" value="UniProtKB-KW"/>
</dbReference>
<dbReference type="GO" id="GO:0016787">
    <property type="term" value="F:hydrolase activity"/>
    <property type="evidence" value="ECO:0007669"/>
    <property type="project" value="UniProtKB-KW"/>
</dbReference>
<name>A0A1C6RPQ3_9ACTN</name>
<evidence type="ECO:0000256" key="8">
    <source>
        <dbReference type="SAM" id="MobiDB-lite"/>
    </source>
</evidence>
<feature type="region of interest" description="Disordered" evidence="8">
    <location>
        <begin position="72"/>
        <end position="138"/>
    </location>
</feature>
<dbReference type="InterPro" id="IPR051451">
    <property type="entry name" value="PhoH2-like"/>
</dbReference>
<dbReference type="InterPro" id="IPR003714">
    <property type="entry name" value="PhoH"/>
</dbReference>
<dbReference type="STRING" id="568872.GA0070624_1681"/>
<keyword evidence="2" id="KW-0479">Metal-binding</keyword>
<dbReference type="GO" id="GO:0005829">
    <property type="term" value="C:cytosol"/>
    <property type="evidence" value="ECO:0007669"/>
    <property type="project" value="TreeGrafter"/>
</dbReference>
<evidence type="ECO:0000313" key="10">
    <source>
        <dbReference type="EMBL" id="SCL19099.1"/>
    </source>
</evidence>
<organism evidence="10 11">
    <name type="scientific">Micromonospora rhizosphaerae</name>
    <dbReference type="NCBI Taxonomy" id="568872"/>
    <lineage>
        <taxon>Bacteria</taxon>
        <taxon>Bacillati</taxon>
        <taxon>Actinomycetota</taxon>
        <taxon>Actinomycetes</taxon>
        <taxon>Micromonosporales</taxon>
        <taxon>Micromonosporaceae</taxon>
        <taxon>Micromonospora</taxon>
    </lineage>
</organism>
<keyword evidence="3" id="KW-0547">Nucleotide-binding</keyword>
<evidence type="ECO:0000256" key="3">
    <source>
        <dbReference type="ARBA" id="ARBA00022741"/>
    </source>
</evidence>
<dbReference type="Proteomes" id="UP000199413">
    <property type="component" value="Unassembled WGS sequence"/>
</dbReference>
<proteinExistence type="inferred from homology"/>
<dbReference type="Gene3D" id="3.40.50.1010">
    <property type="entry name" value="5'-nuclease"/>
    <property type="match status" value="1"/>
</dbReference>
<keyword evidence="4" id="KW-0378">Hydrolase</keyword>
<dbReference type="InterPro" id="IPR029060">
    <property type="entry name" value="PIN-like_dom_sf"/>
</dbReference>
<keyword evidence="11" id="KW-1185">Reference proteome</keyword>
<dbReference type="Gene3D" id="3.40.50.300">
    <property type="entry name" value="P-loop containing nucleotide triphosphate hydrolases"/>
    <property type="match status" value="1"/>
</dbReference>
<keyword evidence="5" id="KW-0067">ATP-binding</keyword>
<dbReference type="GO" id="GO:0005524">
    <property type="term" value="F:ATP binding"/>
    <property type="evidence" value="ECO:0007669"/>
    <property type="project" value="UniProtKB-KW"/>
</dbReference>
<dbReference type="PANTHER" id="PTHR30473:SF2">
    <property type="entry name" value="PIN DOMAIN-CONTAINING PROTEIN"/>
    <property type="match status" value="1"/>
</dbReference>
<keyword evidence="6" id="KW-0460">Magnesium</keyword>
<dbReference type="Pfam" id="PF13638">
    <property type="entry name" value="PIN_4"/>
    <property type="match status" value="1"/>
</dbReference>
<evidence type="ECO:0000256" key="7">
    <source>
        <dbReference type="ARBA" id="ARBA00046345"/>
    </source>
</evidence>
<reference evidence="11" key="1">
    <citation type="submission" date="2016-06" db="EMBL/GenBank/DDBJ databases">
        <authorList>
            <person name="Varghese N."/>
            <person name="Submissions Spin"/>
        </authorList>
    </citation>
    <scope>NUCLEOTIDE SEQUENCE [LARGE SCALE GENOMIC DNA]</scope>
    <source>
        <strain evidence="11">DSM 45431</strain>
    </source>
</reference>
<gene>
    <name evidence="10" type="ORF">GA0070624_1681</name>
</gene>
<comment type="similarity">
    <text evidence="7">In the N-terminal section; belongs to the PINc/VapC protein family.</text>
</comment>
<dbReference type="AlphaFoldDB" id="A0A1C6RPQ3"/>
<dbReference type="PANTHER" id="PTHR30473">
    <property type="entry name" value="PROTEIN PHOH"/>
    <property type="match status" value="1"/>
</dbReference>
<dbReference type="SUPFAM" id="SSF52540">
    <property type="entry name" value="P-loop containing nucleoside triphosphate hydrolases"/>
    <property type="match status" value="1"/>
</dbReference>
<evidence type="ECO:0000256" key="4">
    <source>
        <dbReference type="ARBA" id="ARBA00022801"/>
    </source>
</evidence>